<dbReference type="InterPro" id="IPR012317">
    <property type="entry name" value="Poly(ADP-ribose)pol_cat_dom"/>
</dbReference>
<dbReference type="AlphaFoldDB" id="A0A2P6P5U2"/>
<gene>
    <name evidence="8" type="ORF">RchiOBHm_Chr7g0193541</name>
</gene>
<feature type="domain" description="PARP catalytic" evidence="6">
    <location>
        <begin position="64"/>
        <end position="288"/>
    </location>
</feature>
<dbReference type="SUPFAM" id="SSF56399">
    <property type="entry name" value="ADP-ribosylation"/>
    <property type="match status" value="1"/>
</dbReference>
<keyword evidence="9" id="KW-1185">Reference proteome</keyword>
<feature type="region of interest" description="Disordered" evidence="5">
    <location>
        <begin position="1"/>
        <end position="70"/>
    </location>
</feature>
<dbReference type="EMBL" id="PDCK01000045">
    <property type="protein sequence ID" value="PRQ17307.1"/>
    <property type="molecule type" value="Genomic_DNA"/>
</dbReference>
<dbReference type="GO" id="GO:0005634">
    <property type="term" value="C:nucleus"/>
    <property type="evidence" value="ECO:0007669"/>
    <property type="project" value="UniProtKB-SubCell"/>
</dbReference>
<dbReference type="Pfam" id="PF12174">
    <property type="entry name" value="RST"/>
    <property type="match status" value="1"/>
</dbReference>
<evidence type="ECO:0000256" key="1">
    <source>
        <dbReference type="ARBA" id="ARBA00004123"/>
    </source>
</evidence>
<sequence length="391" mass="43189">MEHSGVQRPLSSVFSDGFTASLPPPQPPNDCELSDQVSDSVTTETSSGSSDDQESSVSDCESSVTSRGGDDRRRVLDAGLVKLGEGDRVHDLIKQRFLVSLGLLGAHVTVTAINRNSHSGFTGQARLHAFRVYLKAVEDKCGGNANVKYGWYSPSSKAEISKIIGHGFGHCEKINRVYGRGVYLAPDDSPLECLENLSEDEDGLRHLLLCRVILGKPEVVLPGNSEQYHPSSQEFDSGVDRLFAPKKYIVWSTHMNTHILPEYVISFRAPTCLKEFLKTREPIRKPTSPWMPIPTLISVLSKFLPQPSIALIIKYHKAHRETKISRSELIQRIRQIAGDKLLATIIKSFRIKQLKPSQGVSQDGGRNAMEYKNNAGGLDGPMLFGVNLKQI</sequence>
<dbReference type="Proteomes" id="UP000238479">
    <property type="component" value="Chromosome 7"/>
</dbReference>
<dbReference type="OMA" id="DHRENKI"/>
<feature type="domain" description="RST" evidence="7">
    <location>
        <begin position="284"/>
        <end position="355"/>
    </location>
</feature>
<protein>
    <submittedName>
        <fullName evidence="8">Putative poly(ADP-ribose) polymerase, catalytic domain, RST domain of plant</fullName>
    </submittedName>
</protein>
<dbReference type="PANTHER" id="PTHR32263">
    <property type="entry name" value="INACTIVE POLY [ADP-RIBOSE] POLYMERASE SRO4-RELATED"/>
    <property type="match status" value="1"/>
</dbReference>
<evidence type="ECO:0000259" key="7">
    <source>
        <dbReference type="PROSITE" id="PS51879"/>
    </source>
</evidence>
<dbReference type="OrthoDB" id="6133115at2759"/>
<evidence type="ECO:0000256" key="4">
    <source>
        <dbReference type="ARBA" id="ARBA00023242"/>
    </source>
</evidence>
<keyword evidence="2" id="KW-0217">Developmental protein</keyword>
<dbReference type="InterPro" id="IPR022003">
    <property type="entry name" value="RST"/>
</dbReference>
<organism evidence="8 9">
    <name type="scientific">Rosa chinensis</name>
    <name type="common">China rose</name>
    <dbReference type="NCBI Taxonomy" id="74649"/>
    <lineage>
        <taxon>Eukaryota</taxon>
        <taxon>Viridiplantae</taxon>
        <taxon>Streptophyta</taxon>
        <taxon>Embryophyta</taxon>
        <taxon>Tracheophyta</taxon>
        <taxon>Spermatophyta</taxon>
        <taxon>Magnoliopsida</taxon>
        <taxon>eudicotyledons</taxon>
        <taxon>Gunneridae</taxon>
        <taxon>Pentapetalae</taxon>
        <taxon>rosids</taxon>
        <taxon>fabids</taxon>
        <taxon>Rosales</taxon>
        <taxon>Rosaceae</taxon>
        <taxon>Rosoideae</taxon>
        <taxon>Rosoideae incertae sedis</taxon>
        <taxon>Rosa</taxon>
    </lineage>
</organism>
<evidence type="ECO:0000313" key="8">
    <source>
        <dbReference type="EMBL" id="PRQ17307.1"/>
    </source>
</evidence>
<evidence type="ECO:0000256" key="5">
    <source>
        <dbReference type="SAM" id="MobiDB-lite"/>
    </source>
</evidence>
<keyword evidence="3" id="KW-0346">Stress response</keyword>
<feature type="compositionally biased region" description="Low complexity" evidence="5">
    <location>
        <begin position="34"/>
        <end position="66"/>
    </location>
</feature>
<dbReference type="Gene3D" id="3.90.228.10">
    <property type="match status" value="1"/>
</dbReference>
<dbReference type="PROSITE" id="PS51059">
    <property type="entry name" value="PARP_CATALYTIC"/>
    <property type="match status" value="1"/>
</dbReference>
<comment type="subcellular location">
    <subcellularLocation>
        <location evidence="1">Nucleus</location>
    </subcellularLocation>
</comment>
<name>A0A2P6P5U2_ROSCH</name>
<dbReference type="PROSITE" id="PS51879">
    <property type="entry name" value="RST"/>
    <property type="match status" value="1"/>
</dbReference>
<dbReference type="Gramene" id="PRQ17307">
    <property type="protein sequence ID" value="PRQ17307"/>
    <property type="gene ID" value="RchiOBHm_Chr7g0193541"/>
</dbReference>
<dbReference type="GO" id="GO:0003950">
    <property type="term" value="F:NAD+ poly-ADP-ribosyltransferase activity"/>
    <property type="evidence" value="ECO:0007669"/>
    <property type="project" value="InterPro"/>
</dbReference>
<evidence type="ECO:0000256" key="3">
    <source>
        <dbReference type="ARBA" id="ARBA00023016"/>
    </source>
</evidence>
<evidence type="ECO:0000313" key="9">
    <source>
        <dbReference type="Proteomes" id="UP000238479"/>
    </source>
</evidence>
<evidence type="ECO:0000256" key="2">
    <source>
        <dbReference type="ARBA" id="ARBA00022473"/>
    </source>
</evidence>
<comment type="caution">
    <text evidence="8">The sequence shown here is derived from an EMBL/GenBank/DDBJ whole genome shotgun (WGS) entry which is preliminary data.</text>
</comment>
<accession>A0A2P6P5U2</accession>
<dbReference type="PANTHER" id="PTHR32263:SF12">
    <property type="entry name" value="INACTIVE POLY [ADP-RIBOSE] POLYMERASE SRO4-RELATED"/>
    <property type="match status" value="1"/>
</dbReference>
<proteinExistence type="predicted"/>
<evidence type="ECO:0000259" key="6">
    <source>
        <dbReference type="PROSITE" id="PS51059"/>
    </source>
</evidence>
<keyword evidence="4" id="KW-0539">Nucleus</keyword>
<dbReference type="InterPro" id="IPR044964">
    <property type="entry name" value="RCD1/SRO1-5"/>
</dbReference>
<reference evidence="8 9" key="1">
    <citation type="journal article" date="2018" name="Nat. Genet.">
        <title>The Rosa genome provides new insights in the design of modern roses.</title>
        <authorList>
            <person name="Bendahmane M."/>
        </authorList>
    </citation>
    <scope>NUCLEOTIDE SEQUENCE [LARGE SCALE GENOMIC DNA]</scope>
    <source>
        <strain evidence="9">cv. Old Blush</strain>
    </source>
</reference>